<protein>
    <recommendedName>
        <fullName evidence="1">Glycosyl transferase family 1 domain-containing protein</fullName>
    </recommendedName>
</protein>
<dbReference type="InterPro" id="IPR050194">
    <property type="entry name" value="Glycosyltransferase_grp1"/>
</dbReference>
<dbReference type="CDD" id="cd03801">
    <property type="entry name" value="GT4_PimA-like"/>
    <property type="match status" value="1"/>
</dbReference>
<comment type="caution">
    <text evidence="2">The sequence shown here is derived from an EMBL/GenBank/DDBJ whole genome shotgun (WGS) entry which is preliminary data.</text>
</comment>
<gene>
    <name evidence="2" type="ORF">S03H2_41428</name>
</gene>
<dbReference type="InterPro" id="IPR001296">
    <property type="entry name" value="Glyco_trans_1"/>
</dbReference>
<sequence length="103" mass="11161">MYVSSSYSDGTSVSLLEAMACKLPVVVTDLPSNRQWVTPDVNGWLFPSGDAEGLSSAILEALDQKDKAEIMGETNMAVARHKADWDRNFAILLKAYQQLAGGP</sequence>
<accession>X1HKA1</accession>
<feature type="domain" description="Glycosyl transferase family 1" evidence="1">
    <location>
        <begin position="2"/>
        <end position="74"/>
    </location>
</feature>
<dbReference type="Pfam" id="PF00534">
    <property type="entry name" value="Glycos_transf_1"/>
    <property type="match status" value="1"/>
</dbReference>
<dbReference type="PANTHER" id="PTHR45947">
    <property type="entry name" value="SULFOQUINOVOSYL TRANSFERASE SQD2"/>
    <property type="match status" value="1"/>
</dbReference>
<dbReference type="GO" id="GO:0016757">
    <property type="term" value="F:glycosyltransferase activity"/>
    <property type="evidence" value="ECO:0007669"/>
    <property type="project" value="InterPro"/>
</dbReference>
<dbReference type="AlphaFoldDB" id="X1HKA1"/>
<evidence type="ECO:0000313" key="2">
    <source>
        <dbReference type="EMBL" id="GAH69917.1"/>
    </source>
</evidence>
<dbReference type="Gene3D" id="3.40.50.2000">
    <property type="entry name" value="Glycogen Phosphorylase B"/>
    <property type="match status" value="1"/>
</dbReference>
<proteinExistence type="predicted"/>
<evidence type="ECO:0000259" key="1">
    <source>
        <dbReference type="Pfam" id="PF00534"/>
    </source>
</evidence>
<dbReference type="EMBL" id="BARU01025736">
    <property type="protein sequence ID" value="GAH69917.1"/>
    <property type="molecule type" value="Genomic_DNA"/>
</dbReference>
<organism evidence="2">
    <name type="scientific">marine sediment metagenome</name>
    <dbReference type="NCBI Taxonomy" id="412755"/>
    <lineage>
        <taxon>unclassified sequences</taxon>
        <taxon>metagenomes</taxon>
        <taxon>ecological metagenomes</taxon>
    </lineage>
</organism>
<dbReference type="SUPFAM" id="SSF53756">
    <property type="entry name" value="UDP-Glycosyltransferase/glycogen phosphorylase"/>
    <property type="match status" value="1"/>
</dbReference>
<dbReference type="PANTHER" id="PTHR45947:SF3">
    <property type="entry name" value="SULFOQUINOVOSYL TRANSFERASE SQD2"/>
    <property type="match status" value="1"/>
</dbReference>
<reference evidence="2" key="1">
    <citation type="journal article" date="2014" name="Front. Microbiol.">
        <title>High frequency of phylogenetically diverse reductive dehalogenase-homologous genes in deep subseafloor sedimentary metagenomes.</title>
        <authorList>
            <person name="Kawai M."/>
            <person name="Futagami T."/>
            <person name="Toyoda A."/>
            <person name="Takaki Y."/>
            <person name="Nishi S."/>
            <person name="Hori S."/>
            <person name="Arai W."/>
            <person name="Tsubouchi T."/>
            <person name="Morono Y."/>
            <person name="Uchiyama I."/>
            <person name="Ito T."/>
            <person name="Fujiyama A."/>
            <person name="Inagaki F."/>
            <person name="Takami H."/>
        </authorList>
    </citation>
    <scope>NUCLEOTIDE SEQUENCE</scope>
    <source>
        <strain evidence="2">Expedition CK06-06</strain>
    </source>
</reference>
<name>X1HKA1_9ZZZZ</name>